<feature type="chain" id="PRO_5041741696" evidence="1">
    <location>
        <begin position="21"/>
        <end position="174"/>
    </location>
</feature>
<evidence type="ECO:0000256" key="1">
    <source>
        <dbReference type="SAM" id="SignalP"/>
    </source>
</evidence>
<protein>
    <submittedName>
        <fullName evidence="2">Uncharacterized protein</fullName>
    </submittedName>
</protein>
<dbReference type="EMBL" id="JH793618">
    <property type="protein sequence ID" value="ELQ34102.1"/>
    <property type="molecule type" value="Genomic_DNA"/>
</dbReference>
<dbReference type="Proteomes" id="UP000011086">
    <property type="component" value="Unassembled WGS sequence"/>
</dbReference>
<evidence type="ECO:0000313" key="2">
    <source>
        <dbReference type="EMBL" id="ELQ34102.1"/>
    </source>
</evidence>
<organism evidence="2">
    <name type="scientific">Pyricularia oryzae (strain Y34)</name>
    <name type="common">Rice blast fungus</name>
    <name type="synonym">Magnaporthe oryzae</name>
    <dbReference type="NCBI Taxonomy" id="1143189"/>
    <lineage>
        <taxon>Eukaryota</taxon>
        <taxon>Fungi</taxon>
        <taxon>Dikarya</taxon>
        <taxon>Ascomycota</taxon>
        <taxon>Pezizomycotina</taxon>
        <taxon>Sordariomycetes</taxon>
        <taxon>Sordariomycetidae</taxon>
        <taxon>Magnaporthales</taxon>
        <taxon>Pyriculariaceae</taxon>
        <taxon>Pyricularia</taxon>
    </lineage>
</organism>
<sequence>MRSSTIILAPFLLFTGLVAAKGPKTIEVQPDFQGPQTGGICCDAGTNSDTDKFCSGNNLNAFCCGPFRSDRKGGKGVQGGCDPFPDFPTGRNVVTFPPGNQQCVSSVSPSSFAAARSNVQLSWRPQYYYYGFSAERNAMPKEKPTPMTKDAASRIQSTSQSTATFSCDFVWFIS</sequence>
<proteinExistence type="predicted"/>
<gene>
    <name evidence="2" type="ORF">OOU_Y34scaffold00797g1</name>
</gene>
<reference evidence="2" key="1">
    <citation type="journal article" date="2012" name="PLoS Genet.">
        <title>Comparative analysis of the genomes of two field isolates of the rice blast fungus Magnaporthe oryzae.</title>
        <authorList>
            <person name="Xue M."/>
            <person name="Yang J."/>
            <person name="Li Z."/>
            <person name="Hu S."/>
            <person name="Yao N."/>
            <person name="Dean R.A."/>
            <person name="Zhao W."/>
            <person name="Shen M."/>
            <person name="Zhang H."/>
            <person name="Li C."/>
            <person name="Liu L."/>
            <person name="Cao L."/>
            <person name="Xu X."/>
            <person name="Xing Y."/>
            <person name="Hsiang T."/>
            <person name="Zhang Z."/>
            <person name="Xu J.R."/>
            <person name="Peng Y.L."/>
        </authorList>
    </citation>
    <scope>NUCLEOTIDE SEQUENCE</scope>
    <source>
        <strain evidence="2">Y34</strain>
    </source>
</reference>
<dbReference type="InterPro" id="IPR045634">
    <property type="entry name" value="DUF6413"/>
</dbReference>
<dbReference type="Pfam" id="PF19951">
    <property type="entry name" value="DUF6413"/>
    <property type="match status" value="1"/>
</dbReference>
<feature type="signal peptide" evidence="1">
    <location>
        <begin position="1"/>
        <end position="20"/>
    </location>
</feature>
<keyword evidence="1" id="KW-0732">Signal</keyword>
<accession>A0AA97PGV9</accession>
<dbReference type="AlphaFoldDB" id="A0AA97PGV9"/>
<name>A0AA97PGV9_PYRO3</name>